<evidence type="ECO:0000256" key="1">
    <source>
        <dbReference type="SAM" id="Phobius"/>
    </source>
</evidence>
<comment type="caution">
    <text evidence="2">The sequence shown here is derived from an EMBL/GenBank/DDBJ whole genome shotgun (WGS) entry which is preliminary data.</text>
</comment>
<name>A0ABU1CDI9_9GAMM</name>
<sequence>MDFDRWYRKTERKAAARMWQGVVVAFVGMMASGFLAKIGNEAASLVRPIFEVFAWMPIGLFAIAGALMASGAWTVWRLHSDPGALYESR</sequence>
<keyword evidence="1" id="KW-0812">Transmembrane</keyword>
<dbReference type="EMBL" id="JARUHG010000002">
    <property type="protein sequence ID" value="MDR0183254.1"/>
    <property type="molecule type" value="Genomic_DNA"/>
</dbReference>
<evidence type="ECO:0000313" key="2">
    <source>
        <dbReference type="EMBL" id="MDR0183254.1"/>
    </source>
</evidence>
<proteinExistence type="predicted"/>
<reference evidence="2 3" key="1">
    <citation type="submission" date="2023-04" db="EMBL/GenBank/DDBJ databases">
        <title>Lysobacter sp. strain UC isolated from soil sample.</title>
        <authorList>
            <person name="Choksket S."/>
            <person name="Harshvardhan F."/>
            <person name="Rana R."/>
            <person name="Patil P.B."/>
            <person name="Korpole S."/>
        </authorList>
    </citation>
    <scope>NUCLEOTIDE SEQUENCE [LARGE SCALE GENOMIC DNA]</scope>
    <source>
        <strain evidence="2 3">UC</strain>
    </source>
</reference>
<gene>
    <name evidence="2" type="ORF">P8609_09770</name>
</gene>
<feature type="transmembrane region" description="Helical" evidence="1">
    <location>
        <begin position="21"/>
        <end position="40"/>
    </location>
</feature>
<accession>A0ABU1CDI9</accession>
<dbReference type="Proteomes" id="UP001233535">
    <property type="component" value="Unassembled WGS sequence"/>
</dbReference>
<dbReference type="RefSeq" id="WP_309262396.1">
    <property type="nucleotide sequence ID" value="NZ_JARUHG010000002.1"/>
</dbReference>
<evidence type="ECO:0000313" key="3">
    <source>
        <dbReference type="Proteomes" id="UP001233535"/>
    </source>
</evidence>
<keyword evidence="1" id="KW-0472">Membrane</keyword>
<protein>
    <submittedName>
        <fullName evidence="2">Uncharacterized protein</fullName>
    </submittedName>
</protein>
<keyword evidence="3" id="KW-1185">Reference proteome</keyword>
<feature type="transmembrane region" description="Helical" evidence="1">
    <location>
        <begin position="52"/>
        <end position="76"/>
    </location>
</feature>
<organism evidence="2 3">
    <name type="scientific">Lysobacter arvi</name>
    <dbReference type="NCBI Taxonomy" id="3038776"/>
    <lineage>
        <taxon>Bacteria</taxon>
        <taxon>Pseudomonadati</taxon>
        <taxon>Pseudomonadota</taxon>
        <taxon>Gammaproteobacteria</taxon>
        <taxon>Lysobacterales</taxon>
        <taxon>Lysobacteraceae</taxon>
        <taxon>Lysobacter</taxon>
    </lineage>
</organism>
<keyword evidence="1" id="KW-1133">Transmembrane helix</keyword>